<feature type="transmembrane region" description="Helical" evidence="1">
    <location>
        <begin position="180"/>
        <end position="199"/>
    </location>
</feature>
<dbReference type="PANTHER" id="PTHR12715:SF4">
    <property type="entry name" value="EAMA DOMAIN-CONTAINING PROTEIN"/>
    <property type="match status" value="1"/>
</dbReference>
<keyword evidence="1" id="KW-0812">Transmembrane</keyword>
<dbReference type="InterPro" id="IPR052756">
    <property type="entry name" value="Alkyne_AA_exporter"/>
</dbReference>
<dbReference type="OrthoDB" id="9809509at2"/>
<keyword evidence="1" id="KW-0472">Membrane</keyword>
<dbReference type="Pfam" id="PF00892">
    <property type="entry name" value="EamA"/>
    <property type="match status" value="2"/>
</dbReference>
<feature type="transmembrane region" description="Helical" evidence="1">
    <location>
        <begin position="38"/>
        <end position="57"/>
    </location>
</feature>
<dbReference type="SUPFAM" id="SSF103481">
    <property type="entry name" value="Multidrug resistance efflux transporter EmrE"/>
    <property type="match status" value="2"/>
</dbReference>
<feature type="domain" description="EamA" evidence="2">
    <location>
        <begin position="11"/>
        <end position="141"/>
    </location>
</feature>
<feature type="transmembrane region" description="Helical" evidence="1">
    <location>
        <begin position="125"/>
        <end position="143"/>
    </location>
</feature>
<feature type="transmembrane region" description="Helical" evidence="1">
    <location>
        <begin position="247"/>
        <end position="263"/>
    </location>
</feature>
<evidence type="ECO:0000259" key="2">
    <source>
        <dbReference type="Pfam" id="PF00892"/>
    </source>
</evidence>
<sequence length="310" mass="32144">MTPSRPTLLPILAISTTILVWATAFPAIKLALTQLEPLPLASIRYAIAAVLAAMWLIWNRPARMPLPHLLLCAGCGIVGGAGYSVLLNIGQQTVAAGAASFLIKTESLWMATFAVVLLKERFPPIAWGGTLLCIVGIGLIASAQAGGLTLNSGAAFVLGAALCSATGFTVQRQLVSRYGALHVAAVMFISAALALSPWLSQALAQTGKASLAVQGWIGFLGIFPTAIGLVCWAYALGTFGVARAGNFLYLIAPIAMLIAWLIAGEPPKMSTVLGGMLILAGVVIVNMRGKTVQAPVDVRTEAPATDTAKL</sequence>
<keyword evidence="1" id="KW-1133">Transmembrane helix</keyword>
<feature type="transmembrane region" description="Helical" evidence="1">
    <location>
        <begin position="95"/>
        <end position="118"/>
    </location>
</feature>
<dbReference type="PANTHER" id="PTHR12715">
    <property type="entry name" value="TRANSPORTER, DRUG/METABOLITE EXPORTER FAMILY"/>
    <property type="match status" value="1"/>
</dbReference>
<accession>A0A2S9JY56</accession>
<evidence type="ECO:0000313" key="4">
    <source>
        <dbReference type="Proteomes" id="UP000238563"/>
    </source>
</evidence>
<proteinExistence type="predicted"/>
<feature type="transmembrane region" description="Helical" evidence="1">
    <location>
        <begin position="269"/>
        <end position="287"/>
    </location>
</feature>
<protein>
    <submittedName>
        <fullName evidence="3">EamA/RhaT family transporter</fullName>
    </submittedName>
</protein>
<organism evidence="3 4">
    <name type="scientific">Phyllobacterium myrsinacearum</name>
    <dbReference type="NCBI Taxonomy" id="28101"/>
    <lineage>
        <taxon>Bacteria</taxon>
        <taxon>Pseudomonadati</taxon>
        <taxon>Pseudomonadota</taxon>
        <taxon>Alphaproteobacteria</taxon>
        <taxon>Hyphomicrobiales</taxon>
        <taxon>Phyllobacteriaceae</taxon>
        <taxon>Phyllobacterium</taxon>
    </lineage>
</organism>
<dbReference type="InterPro" id="IPR037185">
    <property type="entry name" value="EmrE-like"/>
</dbReference>
<comment type="caution">
    <text evidence="3">The sequence shown here is derived from an EMBL/GenBank/DDBJ whole genome shotgun (WGS) entry which is preliminary data.</text>
</comment>
<dbReference type="GO" id="GO:0016020">
    <property type="term" value="C:membrane"/>
    <property type="evidence" value="ECO:0007669"/>
    <property type="project" value="InterPro"/>
</dbReference>
<name>A0A2S9JY56_9HYPH</name>
<evidence type="ECO:0000313" key="3">
    <source>
        <dbReference type="EMBL" id="PRD58275.1"/>
    </source>
</evidence>
<dbReference type="AlphaFoldDB" id="A0A2S9JY56"/>
<evidence type="ECO:0000256" key="1">
    <source>
        <dbReference type="SAM" id="Phobius"/>
    </source>
</evidence>
<feature type="transmembrane region" description="Helical" evidence="1">
    <location>
        <begin position="149"/>
        <end position="168"/>
    </location>
</feature>
<dbReference type="RefSeq" id="WP_105732515.1">
    <property type="nucleotide sequence ID" value="NZ_PVBT01000001.1"/>
</dbReference>
<dbReference type="EMBL" id="PVBT01000001">
    <property type="protein sequence ID" value="PRD58275.1"/>
    <property type="molecule type" value="Genomic_DNA"/>
</dbReference>
<feature type="transmembrane region" description="Helical" evidence="1">
    <location>
        <begin position="211"/>
        <end position="235"/>
    </location>
</feature>
<feature type="transmembrane region" description="Helical" evidence="1">
    <location>
        <begin position="69"/>
        <end position="89"/>
    </location>
</feature>
<feature type="domain" description="EamA" evidence="2">
    <location>
        <begin position="152"/>
        <end position="286"/>
    </location>
</feature>
<dbReference type="InterPro" id="IPR000620">
    <property type="entry name" value="EamA_dom"/>
</dbReference>
<dbReference type="Proteomes" id="UP000238563">
    <property type="component" value="Unassembled WGS sequence"/>
</dbReference>
<reference evidence="3 4" key="1">
    <citation type="submission" date="2018-02" db="EMBL/GenBank/DDBJ databases">
        <title>The draft genome of Phyllobacterium myrsinacearum DSM5892.</title>
        <authorList>
            <person name="Li L."/>
            <person name="Liu L."/>
            <person name="Zhang X."/>
            <person name="Wang T."/>
        </authorList>
    </citation>
    <scope>NUCLEOTIDE SEQUENCE [LARGE SCALE GENOMIC DNA]</scope>
    <source>
        <strain evidence="3 4">DSM 5892</strain>
    </source>
</reference>
<keyword evidence="4" id="KW-1185">Reference proteome</keyword>
<gene>
    <name evidence="3" type="ORF">C5750_03860</name>
</gene>